<reference evidence="5" key="2">
    <citation type="submission" date="2007-04" db="EMBL/GenBank/DDBJ databases">
        <title>Complete genome sequence of the nitrogen-fixing bacterium Azorhizobium caulinodans ORS571.</title>
        <authorList>
            <person name="Lee K.B."/>
            <person name="Backer P.D."/>
            <person name="Aono T."/>
            <person name="Liu C.T."/>
            <person name="Suzuki S."/>
            <person name="Suzuki T."/>
            <person name="Kaneko T."/>
            <person name="Yamada M."/>
            <person name="Tabata S."/>
            <person name="Kupfer D.M."/>
            <person name="Najar F.Z."/>
            <person name="Wiley G.B."/>
            <person name="Roe B."/>
            <person name="Binnewies T."/>
            <person name="Ussery D."/>
            <person name="Vereecke D."/>
            <person name="Gevers D."/>
            <person name="Holsters M."/>
            <person name="Oyaizu H."/>
        </authorList>
    </citation>
    <scope>NUCLEOTIDE SEQUENCE [LARGE SCALE GENOMIC DNA]</scope>
    <source>
        <strain evidence="5">ATCC 43989 / DSM 5975 / JCM 20966 / LMG 6465 / NBRC 14845 / NCIMB 13405 / ORS 571</strain>
    </source>
</reference>
<dbReference type="RefSeq" id="WP_012170811.1">
    <property type="nucleotide sequence ID" value="NC_009937.1"/>
</dbReference>
<reference evidence="4 5" key="6">
    <citation type="journal article" date="2011" name="Appl. Environ. Microbiol.">
        <title>Involvement of the azorhizobial chromosome partition gene (parA) in the onset of bacteroid differentiation during Sesbania rostrata stem nodule development.</title>
        <authorList>
            <person name="Liu CT."/>
            <person name="Lee KB."/>
            <person name="Wang YS."/>
            <person name="Peng MH."/>
            <person name="Lee KT."/>
            <person name="Suzuki S."/>
            <person name="Suzuki T."/>
            <person name="Oyaizu H."/>
        </authorList>
    </citation>
    <scope>NUCLEOTIDE SEQUENCE [LARGE SCALE GENOMIC DNA]</scope>
    <source>
        <strain evidence="5">ATCC 43989 / DSM 5975 / JCM 20966 / LMG 6465 / NBRC 14845 / NCIMB 13405 / ORS 571</strain>
    </source>
</reference>
<dbReference type="InterPro" id="IPR013500">
    <property type="entry name" value="TopoI_cat_euk"/>
</dbReference>
<name>A8I5I3_AZOC5</name>
<sequence length="381" mass="41185">MKPLDYSGPVAPSRRARSGGTKRPRPAIVKEMARAAGLVLVDQSALRLTRRKAGRGYCYFDASGTLITDEPTRARLASLAVPPAHKQVRYAENPRAHLQAVGYDAAGRLQYRYHPRWELVRERCKAERLARFAEALSTIRRAVARDLGSPPGSRTFALSAVVELVTLTAIRAGEEGYARARGTRGAATLLKSNLRSEEGQLILSFRAKGGRRTVCQITDPRFIVIVSSLSALPGRRLFQYRDDAGAVRTVRAGDVNAYLKEVAGVPVSLKDFRTLVASASVLDILARAEPASSARARNAQVVAAIRAAAETLNNTPAICRKSYVMPAVVAAFEDGTLSRFAATLKRCRSPIRRAGILAELIRESCGAGANVTLKDAPRASP</sequence>
<dbReference type="Gene3D" id="1.10.132.120">
    <property type="match status" value="1"/>
</dbReference>
<reference evidence="4 5" key="4">
    <citation type="journal article" date="2009" name="Appl. Environ. Microbiol.">
        <title>Comparative genome-wide transcriptional profiling of Azorhizobium caulinodans ORS571 grown under free-living and symbiotic conditions.</title>
        <authorList>
            <person name="Tsukada S."/>
            <person name="Aono T."/>
            <person name="Akiba N."/>
            <person name="Lee KB."/>
            <person name="Liu CT."/>
            <person name="Toyazaki H."/>
            <person name="Oyaizu H."/>
        </authorList>
    </citation>
    <scope>NUCLEOTIDE SEQUENCE [LARGE SCALE GENOMIC DNA]</scope>
    <source>
        <strain evidence="5">ATCC 43989 / DSM 5975 / JCM 20966 / LMG 6465 / NBRC 14845 / NCIMB 13405 / ORS 571</strain>
    </source>
</reference>
<dbReference type="GO" id="GO:0006265">
    <property type="term" value="P:DNA topological change"/>
    <property type="evidence" value="ECO:0007669"/>
    <property type="project" value="InterPro"/>
</dbReference>
<dbReference type="AlphaFoldDB" id="A8I5I3"/>
<feature type="domain" description="DNA topoisomerase IB N-terminal" evidence="3">
    <location>
        <begin position="56"/>
        <end position="104"/>
    </location>
</feature>
<dbReference type="InterPro" id="IPR011010">
    <property type="entry name" value="DNA_brk_join_enz"/>
</dbReference>
<feature type="region of interest" description="Disordered" evidence="1">
    <location>
        <begin position="1"/>
        <end position="25"/>
    </location>
</feature>
<dbReference type="Gene3D" id="3.90.15.10">
    <property type="entry name" value="Topoisomerase I, Chain A, domain 3"/>
    <property type="match status" value="1"/>
</dbReference>
<dbReference type="STRING" id="438753.AZC_2284"/>
<dbReference type="SUPFAM" id="SSF55869">
    <property type="entry name" value="DNA topoisomerase I domain"/>
    <property type="match status" value="1"/>
</dbReference>
<keyword evidence="4" id="KW-0413">Isomerase</keyword>
<dbReference type="EMBL" id="AP009384">
    <property type="protein sequence ID" value="BAF88282.1"/>
    <property type="molecule type" value="Genomic_DNA"/>
</dbReference>
<dbReference type="InterPro" id="IPR014711">
    <property type="entry name" value="TopoI_cat_a-hlx-sub_euk"/>
</dbReference>
<evidence type="ECO:0000313" key="5">
    <source>
        <dbReference type="Proteomes" id="UP000000270"/>
    </source>
</evidence>
<feature type="compositionally biased region" description="Basic residues" evidence="1">
    <location>
        <begin position="14"/>
        <end position="25"/>
    </location>
</feature>
<dbReference type="GO" id="GO:0003677">
    <property type="term" value="F:DNA binding"/>
    <property type="evidence" value="ECO:0007669"/>
    <property type="project" value="InterPro"/>
</dbReference>
<dbReference type="Proteomes" id="UP000000270">
    <property type="component" value="Chromosome"/>
</dbReference>
<protein>
    <submittedName>
        <fullName evidence="4">Topoisomerase IB</fullName>
    </submittedName>
</protein>
<proteinExistence type="predicted"/>
<evidence type="ECO:0000259" key="3">
    <source>
        <dbReference type="Pfam" id="PF21338"/>
    </source>
</evidence>
<feature type="domain" description="DNA topoisomerase I catalytic core eukaryotic-type" evidence="2">
    <location>
        <begin position="122"/>
        <end position="325"/>
    </location>
</feature>
<dbReference type="InterPro" id="IPR049331">
    <property type="entry name" value="Top1B_N_bact"/>
</dbReference>
<dbReference type="eggNOG" id="COG3569">
    <property type="taxonomic scope" value="Bacteria"/>
</dbReference>
<evidence type="ECO:0000256" key="1">
    <source>
        <dbReference type="SAM" id="MobiDB-lite"/>
    </source>
</evidence>
<gene>
    <name evidence="4" type="ordered locus">AZC_2284</name>
</gene>
<dbReference type="Pfam" id="PF21338">
    <property type="entry name" value="Top1B_N_bact"/>
    <property type="match status" value="1"/>
</dbReference>
<evidence type="ECO:0000313" key="4">
    <source>
        <dbReference type="EMBL" id="BAF88282.1"/>
    </source>
</evidence>
<reference evidence="4 5" key="1">
    <citation type="journal article" date="2007" name="Appl. Environ. Microbiol.">
        <title>Rhizobial factors required for stem nodule maturation and maintenance in Sesbania rostrata-Azorhizobium caulinodans ORS571 symbiosis.</title>
        <authorList>
            <person name="Suzuki S."/>
            <person name="Aono T."/>
            <person name="Lee KB."/>
            <person name="Suzuki T."/>
            <person name="Liu CT."/>
            <person name="Miwa H."/>
            <person name="Wakao S."/>
            <person name="Iki T."/>
            <person name="Oyaizu H."/>
        </authorList>
    </citation>
    <scope>NUCLEOTIDE SEQUENCE [LARGE SCALE GENOMIC DNA]</scope>
    <source>
        <strain evidence="5">ATCC 43989 / DSM 5975 / JCM 20966 / LMG 6465 / NBRC 14845 / NCIMB 13405 / ORS 571</strain>
    </source>
</reference>
<dbReference type="InterPro" id="IPR035447">
    <property type="entry name" value="DNA_topo_I_N_sf"/>
</dbReference>
<dbReference type="Gene3D" id="3.30.66.10">
    <property type="entry name" value="DNA topoisomerase I domain"/>
    <property type="match status" value="1"/>
</dbReference>
<reference evidence="4 5" key="3">
    <citation type="journal article" date="2008" name="BMC Genomics">
        <title>The genome of the versatile nitrogen fixer Azorhizobium caulinodans ORS571.</title>
        <authorList>
            <person name="Lee KB."/>
            <person name="Backer P.D."/>
            <person name="Aono T."/>
            <person name="Liu CT."/>
            <person name="Suzuki S."/>
            <person name="Suzuki T."/>
            <person name="Kaneko T."/>
            <person name="Yamada M."/>
            <person name="Tabata S."/>
            <person name="Kupfer D.M."/>
            <person name="Najar F.Z."/>
            <person name="Wiley G.B."/>
            <person name="Roe B."/>
            <person name="Binnewies T.T."/>
            <person name="Ussery D.W."/>
            <person name="D'Haeze W."/>
            <person name="Herder J.D."/>
            <person name="Gevers D."/>
            <person name="Vereecke D."/>
            <person name="Holsters M."/>
            <person name="Oyaizu H."/>
        </authorList>
    </citation>
    <scope>NUCLEOTIDE SEQUENCE [LARGE SCALE GENOMIC DNA]</scope>
    <source>
        <strain evidence="5">ATCC 43989 / DSM 5975 / JCM 20966 / LMG 6465 / NBRC 14845 / NCIMB 13405 / ORS 571</strain>
    </source>
</reference>
<reference evidence="4 5" key="5">
    <citation type="journal article" date="2010" name="Appl. Environ. Microbiol.">
        <title>phrR-like gene praR of Azorhizobium caulinodans ORS571 is essential for symbiosis with Sesbania rostrata and is involved in expression of reb genes.</title>
        <authorList>
            <person name="Akiba N."/>
            <person name="Aono T."/>
            <person name="Toyazaki H."/>
            <person name="Sato S."/>
            <person name="Oyaizu H."/>
        </authorList>
    </citation>
    <scope>NUCLEOTIDE SEQUENCE [LARGE SCALE GENOMIC DNA]</scope>
    <source>
        <strain evidence="5">ATCC 43989 / DSM 5975 / JCM 20966 / LMG 6465 / NBRC 14845 / NCIMB 13405 / ORS 571</strain>
    </source>
</reference>
<dbReference type="KEGG" id="azc:AZC_2284"/>
<keyword evidence="5" id="KW-1185">Reference proteome</keyword>
<accession>A8I5I3</accession>
<evidence type="ECO:0000259" key="2">
    <source>
        <dbReference type="Pfam" id="PF01028"/>
    </source>
</evidence>
<dbReference type="HOGENOM" id="CLU_046978_1_1_5"/>
<dbReference type="SUPFAM" id="SSF56349">
    <property type="entry name" value="DNA breaking-rejoining enzymes"/>
    <property type="match status" value="1"/>
</dbReference>
<dbReference type="Pfam" id="PF01028">
    <property type="entry name" value="Topoisom_I"/>
    <property type="match status" value="1"/>
</dbReference>
<dbReference type="GO" id="GO:0003917">
    <property type="term" value="F:DNA topoisomerase type I (single strand cut, ATP-independent) activity"/>
    <property type="evidence" value="ECO:0007669"/>
    <property type="project" value="InterPro"/>
</dbReference>
<dbReference type="PROSITE" id="PS52038">
    <property type="entry name" value="TOPO_IB_2"/>
    <property type="match status" value="1"/>
</dbReference>
<organism evidence="4 5">
    <name type="scientific">Azorhizobium caulinodans (strain ATCC 43989 / DSM 5975 / JCM 20966 / LMG 6465 / NBRC 14845 / NCIMB 13405 / ORS 571)</name>
    <dbReference type="NCBI Taxonomy" id="438753"/>
    <lineage>
        <taxon>Bacteria</taxon>
        <taxon>Pseudomonadati</taxon>
        <taxon>Pseudomonadota</taxon>
        <taxon>Alphaproteobacteria</taxon>
        <taxon>Hyphomicrobiales</taxon>
        <taxon>Xanthobacteraceae</taxon>
        <taxon>Azorhizobium</taxon>
    </lineage>
</organism>